<organism evidence="4 5">
    <name type="scientific">Boothiomyces macroporosus</name>
    <dbReference type="NCBI Taxonomy" id="261099"/>
    <lineage>
        <taxon>Eukaryota</taxon>
        <taxon>Fungi</taxon>
        <taxon>Fungi incertae sedis</taxon>
        <taxon>Chytridiomycota</taxon>
        <taxon>Chytridiomycota incertae sedis</taxon>
        <taxon>Chytridiomycetes</taxon>
        <taxon>Rhizophydiales</taxon>
        <taxon>Terramycetaceae</taxon>
        <taxon>Boothiomyces</taxon>
    </lineage>
</organism>
<comment type="similarity">
    <text evidence="1">Belongs to the WAPL family.</text>
</comment>
<accession>A0AAD5Y6W8</accession>
<dbReference type="Gene3D" id="1.25.10.10">
    <property type="entry name" value="Leucine-rich Repeat Variant"/>
    <property type="match status" value="1"/>
</dbReference>
<evidence type="ECO:0000256" key="2">
    <source>
        <dbReference type="SAM" id="MobiDB-lite"/>
    </source>
</evidence>
<dbReference type="InterPro" id="IPR011989">
    <property type="entry name" value="ARM-like"/>
</dbReference>
<feature type="compositionally biased region" description="Basic residues" evidence="2">
    <location>
        <begin position="61"/>
        <end position="70"/>
    </location>
</feature>
<dbReference type="Proteomes" id="UP001210925">
    <property type="component" value="Unassembled WGS sequence"/>
</dbReference>
<dbReference type="Pfam" id="PF07814">
    <property type="entry name" value="WAPL"/>
    <property type="match status" value="1"/>
</dbReference>
<evidence type="ECO:0000313" key="4">
    <source>
        <dbReference type="EMBL" id="KAJ3262033.1"/>
    </source>
</evidence>
<feature type="domain" description="Wings apart-like protein C-terminal" evidence="3">
    <location>
        <begin position="242"/>
        <end position="316"/>
    </location>
</feature>
<dbReference type="AlphaFoldDB" id="A0AAD5Y6W8"/>
<evidence type="ECO:0000256" key="1">
    <source>
        <dbReference type="ARBA" id="ARBA00006854"/>
    </source>
</evidence>
<evidence type="ECO:0000259" key="3">
    <source>
        <dbReference type="Pfam" id="PF07814"/>
    </source>
</evidence>
<proteinExistence type="inferred from homology"/>
<keyword evidence="5" id="KW-1185">Reference proteome</keyword>
<sequence length="589" mass="68022">MFTQKVSFSIAIMITTFAKKRKILKEDKFEIYLQKEKNQNLKNQEIQFEESRDLEPELPKRRGTKTKPAKQKSNSAIAVELTEPTAVEKKEIQERPKIEVVEEKPAIADVFSMLLSQSPTKKRRKVEMKIRNVSQSTDSPDLPEETVQIQEKSPFLNDSQNSNYDESALEKILMSDAFESKYKAPHVPGIKKRGNTYLSGSQTSTQNECFQSQQAEIQCDDDLDETEVDEGLESSDDDVPKIKAYHHLKESGNKQMILDEIEYLLNGLNSKILKVRRNSLYELYYKLKGDFMNMFSIHGYPEKLFNLLSTVQDATLRIPLTLIFCKIKSELKQSDFCRWLLNSIDYYDQWQSGNSALAKKKQSDIAHKKFLSQLESDFKTVDIREIIVRHLAIPQLHFKDIVLSAKQVDYFKSLILENSALIYPVIVKMSKDWRHVDTIIPFYEALDSLDINGDEFTDVLSILINLYCKDNIESNLPDLNVAKLFIYMEKNIPSDTINLITCLLINIATVKTKKYTKKQIDILKRNLTKDFPTNAYTSILMGSIYIEQKFSFDKDQALANLEEFYLVQSDIGIQNNQVLDLINKLKDLP</sequence>
<reference evidence="4" key="1">
    <citation type="submission" date="2020-05" db="EMBL/GenBank/DDBJ databases">
        <title>Phylogenomic resolution of chytrid fungi.</title>
        <authorList>
            <person name="Stajich J.E."/>
            <person name="Amses K."/>
            <person name="Simmons R."/>
            <person name="Seto K."/>
            <person name="Myers J."/>
            <person name="Bonds A."/>
            <person name="Quandt C.A."/>
            <person name="Barry K."/>
            <person name="Liu P."/>
            <person name="Grigoriev I."/>
            <person name="Longcore J.E."/>
            <person name="James T.Y."/>
        </authorList>
    </citation>
    <scope>NUCLEOTIDE SEQUENCE</scope>
    <source>
        <strain evidence="4">PLAUS21</strain>
    </source>
</reference>
<name>A0AAD5Y6W8_9FUNG</name>
<dbReference type="InterPro" id="IPR039874">
    <property type="entry name" value="WAPL"/>
</dbReference>
<feature type="compositionally biased region" description="Basic and acidic residues" evidence="2">
    <location>
        <begin position="49"/>
        <end position="60"/>
    </location>
</feature>
<gene>
    <name evidence="4" type="ORF">HK103_003876</name>
</gene>
<evidence type="ECO:0000313" key="5">
    <source>
        <dbReference type="Proteomes" id="UP001210925"/>
    </source>
</evidence>
<dbReference type="InterPro" id="IPR022771">
    <property type="entry name" value="WAPL_C"/>
</dbReference>
<protein>
    <recommendedName>
        <fullName evidence="3">Wings apart-like protein C-terminal domain-containing protein</fullName>
    </recommendedName>
</protein>
<comment type="caution">
    <text evidence="4">The sequence shown here is derived from an EMBL/GenBank/DDBJ whole genome shotgun (WGS) entry which is preliminary data.</text>
</comment>
<dbReference type="EMBL" id="JADGKB010000003">
    <property type="protein sequence ID" value="KAJ3262033.1"/>
    <property type="molecule type" value="Genomic_DNA"/>
</dbReference>
<feature type="region of interest" description="Disordered" evidence="2">
    <location>
        <begin position="42"/>
        <end position="75"/>
    </location>
</feature>
<dbReference type="PANTHER" id="PTHR22100:SF13">
    <property type="entry name" value="WINGS APART-LIKE PROTEIN HOMOLOG"/>
    <property type="match status" value="1"/>
</dbReference>
<dbReference type="PANTHER" id="PTHR22100">
    <property type="entry name" value="WINGS APART-LIKE PROTEIN HOMOLOG"/>
    <property type="match status" value="1"/>
</dbReference>